<dbReference type="PANTHER" id="PTHR46811">
    <property type="entry name" value="COILED-COIL-HELIX-COILED-COIL-HELIX DOMAIN-CONTAINING PROTEIN 7"/>
    <property type="match status" value="1"/>
</dbReference>
<dbReference type="InterPro" id="IPR009069">
    <property type="entry name" value="Cys_alpha_HP_mot_SF"/>
</dbReference>
<comment type="caution">
    <text evidence="6">The sequence shown here is derived from an EMBL/GenBank/DDBJ whole genome shotgun (WGS) entry which is preliminary data.</text>
</comment>
<keyword evidence="7" id="KW-1185">Reference proteome</keyword>
<reference evidence="6" key="1">
    <citation type="submission" date="2021-08" db="EMBL/GenBank/DDBJ databases">
        <authorList>
            <person name="Misof B."/>
            <person name="Oliver O."/>
            <person name="Podsiadlowski L."/>
            <person name="Donath A."/>
            <person name="Peters R."/>
            <person name="Mayer C."/>
            <person name="Rust J."/>
            <person name="Gunkel S."/>
            <person name="Lesny P."/>
            <person name="Martin S."/>
            <person name="Oeyen J.P."/>
            <person name="Petersen M."/>
            <person name="Panagiotis P."/>
            <person name="Wilbrandt J."/>
            <person name="Tanja T."/>
        </authorList>
    </citation>
    <scope>NUCLEOTIDE SEQUENCE</scope>
    <source>
        <strain evidence="6">GBR_01_08_01A</strain>
        <tissue evidence="6">Thorax + abdomen</tissue>
    </source>
</reference>
<name>A0AAD9VU12_9HYME</name>
<keyword evidence="3" id="KW-1015">Disulfide bond</keyword>
<dbReference type="Proteomes" id="UP001258017">
    <property type="component" value="Unassembled WGS sequence"/>
</dbReference>
<evidence type="ECO:0000256" key="1">
    <source>
        <dbReference type="ARBA" id="ARBA00004569"/>
    </source>
</evidence>
<dbReference type="SUPFAM" id="SSF47072">
    <property type="entry name" value="Cysteine alpha-hairpin motif"/>
    <property type="match status" value="1"/>
</dbReference>
<dbReference type="PROSITE" id="PS51808">
    <property type="entry name" value="CHCH"/>
    <property type="match status" value="1"/>
</dbReference>
<keyword evidence="2" id="KW-0496">Mitochondrion</keyword>
<proteinExistence type="inferred from homology"/>
<sequence length="93" mass="11072">MNASDDKMKEHKLKRDQAINNPCLKEHDLSLQCLNDNNYIPDACTDYFENYRTCKHFWQRVTADRKSKNIKPFLPPVEERIKIKNEYLKSGII</sequence>
<comment type="similarity">
    <text evidence="4">Belongs to the CHCHD7 family.</text>
</comment>
<evidence type="ECO:0000256" key="2">
    <source>
        <dbReference type="ARBA" id="ARBA00023128"/>
    </source>
</evidence>
<comment type="subcellular location">
    <subcellularLocation>
        <location evidence="1">Mitochondrion intermembrane space</location>
    </subcellularLocation>
</comment>
<dbReference type="PANTHER" id="PTHR46811:SF1">
    <property type="entry name" value="COILED-COIL-HELIX-COILED-COIL-HELIX DOMAIN-CONTAINING PROTEIN 7"/>
    <property type="match status" value="1"/>
</dbReference>
<dbReference type="Gene3D" id="1.10.287.1130">
    <property type="entry name" value="CytochromE C oxidase copper chaperone"/>
    <property type="match status" value="1"/>
</dbReference>
<evidence type="ECO:0000256" key="3">
    <source>
        <dbReference type="ARBA" id="ARBA00023157"/>
    </source>
</evidence>
<dbReference type="AlphaFoldDB" id="A0AAD9VU12"/>
<evidence type="ECO:0000256" key="4">
    <source>
        <dbReference type="ARBA" id="ARBA00038205"/>
    </source>
</evidence>
<protein>
    <recommendedName>
        <fullName evidence="5">Coiled-coil-helix-coiled-coil-helix domain-containing protein 7</fullName>
    </recommendedName>
</protein>
<organism evidence="6 7">
    <name type="scientific">Odynerus spinipes</name>
    <dbReference type="NCBI Taxonomy" id="1348599"/>
    <lineage>
        <taxon>Eukaryota</taxon>
        <taxon>Metazoa</taxon>
        <taxon>Ecdysozoa</taxon>
        <taxon>Arthropoda</taxon>
        <taxon>Hexapoda</taxon>
        <taxon>Insecta</taxon>
        <taxon>Pterygota</taxon>
        <taxon>Neoptera</taxon>
        <taxon>Endopterygota</taxon>
        <taxon>Hymenoptera</taxon>
        <taxon>Apocrita</taxon>
        <taxon>Aculeata</taxon>
        <taxon>Vespoidea</taxon>
        <taxon>Vespidae</taxon>
        <taxon>Eumeninae</taxon>
        <taxon>Odynerus</taxon>
    </lineage>
</organism>
<gene>
    <name evidence="6" type="ORF">KPH14_008359</name>
</gene>
<dbReference type="InterPro" id="IPR051040">
    <property type="entry name" value="COX23"/>
</dbReference>
<dbReference type="GO" id="GO:0033108">
    <property type="term" value="P:mitochondrial respiratory chain complex assembly"/>
    <property type="evidence" value="ECO:0007669"/>
    <property type="project" value="TreeGrafter"/>
</dbReference>
<evidence type="ECO:0000313" key="7">
    <source>
        <dbReference type="Proteomes" id="UP001258017"/>
    </source>
</evidence>
<accession>A0AAD9VU12</accession>
<evidence type="ECO:0000256" key="5">
    <source>
        <dbReference type="ARBA" id="ARBA00039509"/>
    </source>
</evidence>
<evidence type="ECO:0000313" key="6">
    <source>
        <dbReference type="EMBL" id="KAK2586067.1"/>
    </source>
</evidence>
<dbReference type="GO" id="GO:0005758">
    <property type="term" value="C:mitochondrial intermembrane space"/>
    <property type="evidence" value="ECO:0007669"/>
    <property type="project" value="UniProtKB-SubCell"/>
</dbReference>
<dbReference type="EMBL" id="JAIFRP010000019">
    <property type="protein sequence ID" value="KAK2586067.1"/>
    <property type="molecule type" value="Genomic_DNA"/>
</dbReference>
<reference evidence="6" key="2">
    <citation type="journal article" date="2023" name="Commun. Biol.">
        <title>Intrasexual cuticular hydrocarbon dimorphism in a wasp sheds light on hydrocarbon biosynthesis genes in Hymenoptera.</title>
        <authorList>
            <person name="Moris V.C."/>
            <person name="Podsiadlowski L."/>
            <person name="Martin S."/>
            <person name="Oeyen J.P."/>
            <person name="Donath A."/>
            <person name="Petersen M."/>
            <person name="Wilbrandt J."/>
            <person name="Misof B."/>
            <person name="Liedtke D."/>
            <person name="Thamm M."/>
            <person name="Scheiner R."/>
            <person name="Schmitt T."/>
            <person name="Niehuis O."/>
        </authorList>
    </citation>
    <scope>NUCLEOTIDE SEQUENCE</scope>
    <source>
        <strain evidence="6">GBR_01_08_01A</strain>
    </source>
</reference>